<accession>A0ABU5CVV6</accession>
<evidence type="ECO:0000313" key="3">
    <source>
        <dbReference type="Proteomes" id="UP001275315"/>
    </source>
</evidence>
<gene>
    <name evidence="2" type="ORF">RWD45_20315</name>
</gene>
<sequence>MNPINEKELYELVNNISLKYFHKPFNHDVKFNHRLRTTGGRYILSNHTIELNPKYMIEMDLDEFIGIIKHELVQSMI</sequence>
<name>A0ABU5CVV6_9BACI</name>
<organism evidence="2 3">
    <name type="scientific">Paracerasibacillus soli</name>
    <dbReference type="NCBI Taxonomy" id="480284"/>
    <lineage>
        <taxon>Bacteria</taxon>
        <taxon>Bacillati</taxon>
        <taxon>Bacillota</taxon>
        <taxon>Bacilli</taxon>
        <taxon>Bacillales</taxon>
        <taxon>Bacillaceae</taxon>
        <taxon>Paracerasibacillus</taxon>
    </lineage>
</organism>
<reference evidence="2 3" key="1">
    <citation type="submission" date="2023-10" db="EMBL/GenBank/DDBJ databases">
        <title>Virgibacillus soli CC-YMP-6 genome.</title>
        <authorList>
            <person name="Miliotis G."/>
            <person name="Sengupta P."/>
            <person name="Hameed A."/>
            <person name="Chuvochina M."/>
            <person name="Mcdonagh F."/>
            <person name="Simpson A.C."/>
            <person name="Singh N.K."/>
            <person name="Rekha P.D."/>
            <person name="Raman K."/>
            <person name="Hugenholtz P."/>
            <person name="Venkateswaran K."/>
        </authorList>
    </citation>
    <scope>NUCLEOTIDE SEQUENCE [LARGE SCALE GENOMIC DNA]</scope>
    <source>
        <strain evidence="2 3">CC-YMP-6</strain>
    </source>
</reference>
<dbReference type="EMBL" id="JAWDIQ010000003">
    <property type="protein sequence ID" value="MDY0410461.1"/>
    <property type="molecule type" value="Genomic_DNA"/>
</dbReference>
<protein>
    <submittedName>
        <fullName evidence="2">SprT-like domain-containing protein</fullName>
    </submittedName>
</protein>
<dbReference type="Proteomes" id="UP001275315">
    <property type="component" value="Unassembled WGS sequence"/>
</dbReference>
<proteinExistence type="predicted"/>
<feature type="domain" description="SprT-like" evidence="1">
    <location>
        <begin position="10"/>
        <end position="72"/>
    </location>
</feature>
<dbReference type="InterPro" id="IPR006640">
    <property type="entry name" value="SprT-like_domain"/>
</dbReference>
<keyword evidence="3" id="KW-1185">Reference proteome</keyword>
<dbReference type="Pfam" id="PF10263">
    <property type="entry name" value="SprT-like"/>
    <property type="match status" value="1"/>
</dbReference>
<evidence type="ECO:0000259" key="1">
    <source>
        <dbReference type="Pfam" id="PF10263"/>
    </source>
</evidence>
<comment type="caution">
    <text evidence="2">The sequence shown here is derived from an EMBL/GenBank/DDBJ whole genome shotgun (WGS) entry which is preliminary data.</text>
</comment>
<evidence type="ECO:0000313" key="2">
    <source>
        <dbReference type="EMBL" id="MDY0410461.1"/>
    </source>
</evidence>